<feature type="domain" description="PpiC" evidence="8">
    <location>
        <begin position="127"/>
        <end position="219"/>
    </location>
</feature>
<dbReference type="InterPro" id="IPR000297">
    <property type="entry name" value="PPIase_PpiC"/>
</dbReference>
<gene>
    <name evidence="9" type="ORF">GCM10011450_03560</name>
</gene>
<keyword evidence="4 6" id="KW-0697">Rotamase</keyword>
<dbReference type="SUPFAM" id="SSF109998">
    <property type="entry name" value="Triger factor/SurA peptide-binding domain-like"/>
    <property type="match status" value="1"/>
</dbReference>
<reference evidence="9" key="1">
    <citation type="journal article" date="2014" name="Int. J. Syst. Evol. Microbiol.">
        <title>Complete genome sequence of Corynebacterium casei LMG S-19264T (=DSM 44701T), isolated from a smear-ripened cheese.</title>
        <authorList>
            <consortium name="US DOE Joint Genome Institute (JGI-PGF)"/>
            <person name="Walter F."/>
            <person name="Albersmeier A."/>
            <person name="Kalinowski J."/>
            <person name="Ruckert C."/>
        </authorList>
    </citation>
    <scope>NUCLEOTIDE SEQUENCE</scope>
    <source>
        <strain evidence="9">KCTC 23732</strain>
    </source>
</reference>
<dbReference type="PROSITE" id="PS50198">
    <property type="entry name" value="PPIC_PPIASE_2"/>
    <property type="match status" value="1"/>
</dbReference>
<accession>A0A918JEM9</accession>
<dbReference type="InterPro" id="IPR050245">
    <property type="entry name" value="PrsA_foldase"/>
</dbReference>
<keyword evidence="5 6" id="KW-0413">Isomerase</keyword>
<evidence type="ECO:0000256" key="3">
    <source>
        <dbReference type="ARBA" id="ARBA00013194"/>
    </source>
</evidence>
<comment type="similarity">
    <text evidence="2">Belongs to the PpiC/parvulin rotamase family.</text>
</comment>
<evidence type="ECO:0000313" key="9">
    <source>
        <dbReference type="EMBL" id="GGW76911.1"/>
    </source>
</evidence>
<feature type="chain" id="PRO_5037710196" description="peptidylprolyl isomerase" evidence="7">
    <location>
        <begin position="20"/>
        <end position="263"/>
    </location>
</feature>
<feature type="signal peptide" evidence="7">
    <location>
        <begin position="1"/>
        <end position="19"/>
    </location>
</feature>
<evidence type="ECO:0000259" key="8">
    <source>
        <dbReference type="PROSITE" id="PS50198"/>
    </source>
</evidence>
<dbReference type="InterPro" id="IPR023058">
    <property type="entry name" value="PPIase_PpiC_CS"/>
</dbReference>
<evidence type="ECO:0000256" key="5">
    <source>
        <dbReference type="ARBA" id="ARBA00023235"/>
    </source>
</evidence>
<sequence>MKRFMLLAATCAVALPAFAQNIATVNGNAITEAELNNTVKALVARGAQDTPEFRKQLTEELINRAVLVQEAEKAGIDKKDDVSLALSNAKQEILIASLLQDWSQKNQISDAEIQKAYDEIVKANANKKEYKVKHILVKDETAANKLLKSIKDKKAKFADVAKKESIDSGSGKAGGDLGWAPAENYVPEFANAVKAAKKGQLIAKPVKSQFGWHIIQVEDERAAQAPKLEEVKPQLQQMLSQQALQKHMKALRDEAKVEITEKK</sequence>
<dbReference type="PROSITE" id="PS01096">
    <property type="entry name" value="PPIC_PPIASE_1"/>
    <property type="match status" value="1"/>
</dbReference>
<dbReference type="Gene3D" id="1.10.8.1040">
    <property type="match status" value="1"/>
</dbReference>
<protein>
    <recommendedName>
        <fullName evidence="3">peptidylprolyl isomerase</fullName>
        <ecNumber evidence="3">5.2.1.8</ecNumber>
    </recommendedName>
</protein>
<dbReference type="EMBL" id="BMYS01000001">
    <property type="protein sequence ID" value="GGW76911.1"/>
    <property type="molecule type" value="Genomic_DNA"/>
</dbReference>
<evidence type="ECO:0000256" key="7">
    <source>
        <dbReference type="SAM" id="SignalP"/>
    </source>
</evidence>
<dbReference type="Pfam" id="PF13623">
    <property type="entry name" value="SurA_N_2"/>
    <property type="match status" value="1"/>
</dbReference>
<name>A0A918JEM9_9BURK</name>
<dbReference type="Gene3D" id="3.10.50.40">
    <property type="match status" value="1"/>
</dbReference>
<dbReference type="InterPro" id="IPR046357">
    <property type="entry name" value="PPIase_dom_sf"/>
</dbReference>
<organism evidence="9 10">
    <name type="scientific">Advenella faeciporci</name>
    <dbReference type="NCBI Taxonomy" id="797535"/>
    <lineage>
        <taxon>Bacteria</taxon>
        <taxon>Pseudomonadati</taxon>
        <taxon>Pseudomonadota</taxon>
        <taxon>Betaproteobacteria</taxon>
        <taxon>Burkholderiales</taxon>
        <taxon>Alcaligenaceae</taxon>
    </lineage>
</organism>
<dbReference type="SUPFAM" id="SSF54534">
    <property type="entry name" value="FKBP-like"/>
    <property type="match status" value="1"/>
</dbReference>
<dbReference type="InterPro" id="IPR027304">
    <property type="entry name" value="Trigger_fact/SurA_dom_sf"/>
</dbReference>
<comment type="caution">
    <text evidence="9">The sequence shown here is derived from an EMBL/GenBank/DDBJ whole genome shotgun (WGS) entry which is preliminary data.</text>
</comment>
<evidence type="ECO:0000256" key="4">
    <source>
        <dbReference type="ARBA" id="ARBA00023110"/>
    </source>
</evidence>
<dbReference type="Pfam" id="PF00639">
    <property type="entry name" value="Rotamase"/>
    <property type="match status" value="1"/>
</dbReference>
<comment type="catalytic activity">
    <reaction evidence="1">
        <text>[protein]-peptidylproline (omega=180) = [protein]-peptidylproline (omega=0)</text>
        <dbReference type="Rhea" id="RHEA:16237"/>
        <dbReference type="Rhea" id="RHEA-COMP:10747"/>
        <dbReference type="Rhea" id="RHEA-COMP:10748"/>
        <dbReference type="ChEBI" id="CHEBI:83833"/>
        <dbReference type="ChEBI" id="CHEBI:83834"/>
        <dbReference type="EC" id="5.2.1.8"/>
    </reaction>
</comment>
<keyword evidence="10" id="KW-1185">Reference proteome</keyword>
<dbReference type="Proteomes" id="UP000608345">
    <property type="component" value="Unassembled WGS sequence"/>
</dbReference>
<dbReference type="AlphaFoldDB" id="A0A918JEM9"/>
<evidence type="ECO:0000256" key="1">
    <source>
        <dbReference type="ARBA" id="ARBA00000971"/>
    </source>
</evidence>
<dbReference type="GO" id="GO:0003755">
    <property type="term" value="F:peptidyl-prolyl cis-trans isomerase activity"/>
    <property type="evidence" value="ECO:0007669"/>
    <property type="project" value="UniProtKB-KW"/>
</dbReference>
<dbReference type="RefSeq" id="WP_189383714.1">
    <property type="nucleotide sequence ID" value="NZ_BAABFY010000002.1"/>
</dbReference>
<keyword evidence="7" id="KW-0732">Signal</keyword>
<proteinExistence type="inferred from homology"/>
<reference evidence="9" key="2">
    <citation type="submission" date="2020-09" db="EMBL/GenBank/DDBJ databases">
        <authorList>
            <person name="Sun Q."/>
            <person name="Kim S."/>
        </authorList>
    </citation>
    <scope>NUCLEOTIDE SEQUENCE</scope>
    <source>
        <strain evidence="9">KCTC 23732</strain>
    </source>
</reference>
<dbReference type="PANTHER" id="PTHR47245:SF2">
    <property type="entry name" value="PEPTIDYL-PROLYL CIS-TRANS ISOMERASE HP_0175-RELATED"/>
    <property type="match status" value="1"/>
</dbReference>
<evidence type="ECO:0000256" key="2">
    <source>
        <dbReference type="ARBA" id="ARBA00007656"/>
    </source>
</evidence>
<evidence type="ECO:0000313" key="10">
    <source>
        <dbReference type="Proteomes" id="UP000608345"/>
    </source>
</evidence>
<evidence type="ECO:0000256" key="6">
    <source>
        <dbReference type="PROSITE-ProRule" id="PRU00278"/>
    </source>
</evidence>
<dbReference type="EC" id="5.2.1.8" evidence="3"/>
<dbReference type="PANTHER" id="PTHR47245">
    <property type="entry name" value="PEPTIDYLPROLYL ISOMERASE"/>
    <property type="match status" value="1"/>
</dbReference>